<dbReference type="PANTHER" id="PTHR21012">
    <property type="entry name" value="ASPARTATE 1-DECARBOXYLASE"/>
    <property type="match status" value="1"/>
</dbReference>
<keyword evidence="2 9" id="KW-0566">Pantothenate biosynthesis</keyword>
<evidence type="ECO:0000256" key="12">
    <source>
        <dbReference type="PIRSR" id="PIRSR006246-3"/>
    </source>
</evidence>
<comment type="subcellular location">
    <subcellularLocation>
        <location evidence="9">Cytoplasm</location>
    </subcellularLocation>
</comment>
<comment type="similarity">
    <text evidence="9">Belongs to the PanD family.</text>
</comment>
<feature type="active site" description="Schiff-base intermediate with substrate; via pyruvic acid" evidence="9 10">
    <location>
        <position position="21"/>
    </location>
</feature>
<evidence type="ECO:0000256" key="11">
    <source>
        <dbReference type="PIRSR" id="PIRSR006246-2"/>
    </source>
</evidence>
<feature type="chain" id="PRO_5023304520" description="Aspartate 1-decarboxylase alpha chain" evidence="9 13">
    <location>
        <begin position="21"/>
        <end position="128"/>
    </location>
</feature>
<evidence type="ECO:0000256" key="5">
    <source>
        <dbReference type="ARBA" id="ARBA00023145"/>
    </source>
</evidence>
<keyword evidence="7 9" id="KW-0704">Schiff base</keyword>
<dbReference type="InterPro" id="IPR003190">
    <property type="entry name" value="Asp_decarbox"/>
</dbReference>
<comment type="catalytic activity">
    <reaction evidence="9">
        <text>L-aspartate + H(+) = beta-alanine + CO2</text>
        <dbReference type="Rhea" id="RHEA:19497"/>
        <dbReference type="ChEBI" id="CHEBI:15378"/>
        <dbReference type="ChEBI" id="CHEBI:16526"/>
        <dbReference type="ChEBI" id="CHEBI:29991"/>
        <dbReference type="ChEBI" id="CHEBI:57966"/>
        <dbReference type="EC" id="4.1.1.11"/>
    </reaction>
</comment>
<keyword evidence="1 9" id="KW-0963">Cytoplasm</keyword>
<keyword evidence="6 9" id="KW-0456">Lyase</keyword>
<feature type="modified residue" description="Pyruvic acid (Ser)" evidence="9 12">
    <location>
        <position position="21"/>
    </location>
</feature>
<organism evidence="14 15">
    <name type="scientific">Crateriforma conspicua</name>
    <dbReference type="NCBI Taxonomy" id="2527996"/>
    <lineage>
        <taxon>Bacteria</taxon>
        <taxon>Pseudomonadati</taxon>
        <taxon>Planctomycetota</taxon>
        <taxon>Planctomycetia</taxon>
        <taxon>Planctomycetales</taxon>
        <taxon>Planctomycetaceae</taxon>
        <taxon>Crateriforma</taxon>
    </lineage>
</organism>
<feature type="chain" id="PRO_5023304521" description="Aspartate 1-decarboxylase beta chain" evidence="9 13">
    <location>
        <begin position="1"/>
        <end position="20"/>
    </location>
</feature>
<dbReference type="NCBIfam" id="TIGR00223">
    <property type="entry name" value="panD"/>
    <property type="match status" value="1"/>
</dbReference>
<name>A0A5C5YC78_9PLAN</name>
<feature type="binding site" evidence="9 11">
    <location>
        <position position="53"/>
    </location>
    <ligand>
        <name>substrate</name>
    </ligand>
</feature>
<evidence type="ECO:0000256" key="1">
    <source>
        <dbReference type="ARBA" id="ARBA00022490"/>
    </source>
</evidence>
<evidence type="ECO:0000256" key="7">
    <source>
        <dbReference type="ARBA" id="ARBA00023270"/>
    </source>
</evidence>
<evidence type="ECO:0000256" key="3">
    <source>
        <dbReference type="ARBA" id="ARBA00022793"/>
    </source>
</evidence>
<evidence type="ECO:0000256" key="9">
    <source>
        <dbReference type="HAMAP-Rule" id="MF_00446"/>
    </source>
</evidence>
<dbReference type="PANTHER" id="PTHR21012:SF0">
    <property type="entry name" value="ASPARTATE 1-DECARBOXYLASE"/>
    <property type="match status" value="1"/>
</dbReference>
<accession>A0A5C5YC78</accession>
<evidence type="ECO:0000256" key="13">
    <source>
        <dbReference type="PIRSR" id="PIRSR006246-5"/>
    </source>
</evidence>
<comment type="function">
    <text evidence="9">Catalyzes the pyruvoyl-dependent decarboxylation of aspartate to produce beta-alanine.</text>
</comment>
<dbReference type="HAMAP" id="MF_00446">
    <property type="entry name" value="PanD"/>
    <property type="match status" value="1"/>
</dbReference>
<evidence type="ECO:0000256" key="2">
    <source>
        <dbReference type="ARBA" id="ARBA00022655"/>
    </source>
</evidence>
<comment type="cofactor">
    <cofactor evidence="9 10">
        <name>pyruvate</name>
        <dbReference type="ChEBI" id="CHEBI:15361"/>
    </cofactor>
    <text evidence="9 10">Binds 1 pyruvoyl group covalently per subunit.</text>
</comment>
<protein>
    <recommendedName>
        <fullName evidence="9">Aspartate 1-decarboxylase</fullName>
        <ecNumber evidence="9">4.1.1.11</ecNumber>
    </recommendedName>
    <alternativeName>
        <fullName evidence="9">Aspartate alpha-decarboxylase</fullName>
    </alternativeName>
    <component>
        <recommendedName>
            <fullName evidence="9">Aspartate 1-decarboxylase beta chain</fullName>
        </recommendedName>
    </component>
    <component>
        <recommendedName>
            <fullName evidence="9">Aspartate 1-decarboxylase alpha chain</fullName>
        </recommendedName>
    </component>
</protein>
<dbReference type="InterPro" id="IPR009010">
    <property type="entry name" value="Asp_de-COase-like_dom_sf"/>
</dbReference>
<gene>
    <name evidence="9 14" type="primary">panD</name>
    <name evidence="14" type="ORF">Pan14r_48580</name>
</gene>
<evidence type="ECO:0000313" key="14">
    <source>
        <dbReference type="EMBL" id="TWT72538.1"/>
    </source>
</evidence>
<dbReference type="CDD" id="cd06919">
    <property type="entry name" value="Asp_decarbox"/>
    <property type="match status" value="1"/>
</dbReference>
<sequence>MLASKIHRATVTGADLEYEGSLTVPPHLLEAAGIVPYEAIHVWDVTRGSRLETYAIEGLPNSNDICANGAAAHLIHPGDLVILATYCFVPEPEVDQHQPRLVFVDESNQIVHGGPELAGPQRRSPAGG</sequence>
<keyword evidence="4 9" id="KW-0068">Autocatalytic cleavage</keyword>
<comment type="caution">
    <text evidence="14">The sequence shown here is derived from an EMBL/GenBank/DDBJ whole genome shotgun (WGS) entry which is preliminary data.</text>
</comment>
<dbReference type="EC" id="4.1.1.11" evidence="9"/>
<reference evidence="14 15" key="1">
    <citation type="submission" date="2019-02" db="EMBL/GenBank/DDBJ databases">
        <title>Deep-cultivation of Planctomycetes and their phenomic and genomic characterization uncovers novel biology.</title>
        <authorList>
            <person name="Wiegand S."/>
            <person name="Jogler M."/>
            <person name="Boedeker C."/>
            <person name="Pinto D."/>
            <person name="Vollmers J."/>
            <person name="Rivas-Marin E."/>
            <person name="Kohn T."/>
            <person name="Peeters S.H."/>
            <person name="Heuer A."/>
            <person name="Rast P."/>
            <person name="Oberbeckmann S."/>
            <person name="Bunk B."/>
            <person name="Jeske O."/>
            <person name="Meyerdierks A."/>
            <person name="Storesund J.E."/>
            <person name="Kallscheuer N."/>
            <person name="Luecker S."/>
            <person name="Lage O.M."/>
            <person name="Pohl T."/>
            <person name="Merkel B.J."/>
            <person name="Hornburger P."/>
            <person name="Mueller R.-W."/>
            <person name="Bruemmer F."/>
            <person name="Labrenz M."/>
            <person name="Spormann A.M."/>
            <person name="Op Den Camp H."/>
            <person name="Overmann J."/>
            <person name="Amann R."/>
            <person name="Jetten M.S.M."/>
            <person name="Mascher T."/>
            <person name="Medema M.H."/>
            <person name="Devos D.P."/>
            <person name="Kaster A.-K."/>
            <person name="Ovreas L."/>
            <person name="Rohde M."/>
            <person name="Galperin M.Y."/>
            <person name="Jogler C."/>
        </authorList>
    </citation>
    <scope>NUCLEOTIDE SEQUENCE [LARGE SCALE GENOMIC DNA]</scope>
    <source>
        <strain evidence="14 15">Pan14r</strain>
    </source>
</reference>
<dbReference type="UniPathway" id="UPA00028">
    <property type="reaction ID" value="UER00002"/>
</dbReference>
<keyword evidence="15" id="KW-1185">Reference proteome</keyword>
<dbReference type="PIRSF" id="PIRSF006246">
    <property type="entry name" value="Asp_decarbox"/>
    <property type="match status" value="1"/>
</dbReference>
<keyword evidence="5 9" id="KW-0865">Zymogen</keyword>
<dbReference type="EMBL" id="SJPL01000001">
    <property type="protein sequence ID" value="TWT72538.1"/>
    <property type="molecule type" value="Genomic_DNA"/>
</dbReference>
<comment type="subunit">
    <text evidence="9">Heterooctamer of four alpha and four beta subunits.</text>
</comment>
<proteinExistence type="inferred from homology"/>
<evidence type="ECO:0000256" key="10">
    <source>
        <dbReference type="PIRSR" id="PIRSR006246-1"/>
    </source>
</evidence>
<evidence type="ECO:0000256" key="8">
    <source>
        <dbReference type="ARBA" id="ARBA00023317"/>
    </source>
</evidence>
<dbReference type="GO" id="GO:0015940">
    <property type="term" value="P:pantothenate biosynthetic process"/>
    <property type="evidence" value="ECO:0007669"/>
    <property type="project" value="UniProtKB-UniRule"/>
</dbReference>
<dbReference type="Proteomes" id="UP000317238">
    <property type="component" value="Unassembled WGS sequence"/>
</dbReference>
<dbReference type="GO" id="GO:0005829">
    <property type="term" value="C:cytosol"/>
    <property type="evidence" value="ECO:0007669"/>
    <property type="project" value="TreeGrafter"/>
</dbReference>
<evidence type="ECO:0000313" key="15">
    <source>
        <dbReference type="Proteomes" id="UP000317238"/>
    </source>
</evidence>
<dbReference type="Pfam" id="PF02261">
    <property type="entry name" value="Asp_decarbox"/>
    <property type="match status" value="1"/>
</dbReference>
<keyword evidence="8 9" id="KW-0670">Pyruvate</keyword>
<evidence type="ECO:0000256" key="6">
    <source>
        <dbReference type="ARBA" id="ARBA00023239"/>
    </source>
</evidence>
<dbReference type="SUPFAM" id="SSF50692">
    <property type="entry name" value="ADC-like"/>
    <property type="match status" value="1"/>
</dbReference>
<comment type="pathway">
    <text evidence="9">Cofactor biosynthesis; (R)-pantothenate biosynthesis; beta-alanine from L-aspartate: step 1/1.</text>
</comment>
<dbReference type="GO" id="GO:0004068">
    <property type="term" value="F:aspartate 1-decarboxylase activity"/>
    <property type="evidence" value="ECO:0007669"/>
    <property type="project" value="UniProtKB-UniRule"/>
</dbReference>
<dbReference type="AlphaFoldDB" id="A0A5C5YC78"/>
<keyword evidence="3 9" id="KW-0210">Decarboxylase</keyword>
<evidence type="ECO:0000256" key="4">
    <source>
        <dbReference type="ARBA" id="ARBA00022813"/>
    </source>
</evidence>
<dbReference type="GO" id="GO:0006523">
    <property type="term" value="P:alanine biosynthetic process"/>
    <property type="evidence" value="ECO:0007669"/>
    <property type="project" value="InterPro"/>
</dbReference>
<comment type="PTM">
    <text evidence="9 12">Is synthesized initially as an inactive proenzyme, which is activated by self-cleavage at a specific serine bond to produce a beta-subunit with a hydroxyl group at its C-terminus and an alpha-subunit with a pyruvoyl group at its N-terminus.</text>
</comment>
<feature type="active site" description="Proton donor" evidence="9 10">
    <location>
        <position position="54"/>
    </location>
</feature>
<dbReference type="Gene3D" id="2.40.40.20">
    <property type="match status" value="1"/>
</dbReference>
<feature type="binding site" evidence="9 11">
    <location>
        <begin position="69"/>
        <end position="71"/>
    </location>
    <ligand>
        <name>substrate</name>
    </ligand>
</feature>